<name>A0ABQ8M9H0_LABRO</name>
<evidence type="ECO:0000313" key="4">
    <source>
        <dbReference type="Proteomes" id="UP000830375"/>
    </source>
</evidence>
<feature type="compositionally biased region" description="Basic and acidic residues" evidence="1">
    <location>
        <begin position="72"/>
        <end position="86"/>
    </location>
</feature>
<keyword evidence="4" id="KW-1185">Reference proteome</keyword>
<feature type="compositionally biased region" description="Pro residues" evidence="1">
    <location>
        <begin position="59"/>
        <end position="69"/>
    </location>
</feature>
<sequence length="429" mass="45137">MDPLIPPTFLLLLLEQGERSLEDHAKLFLAVANCTSCLDNTTTCRAPSSKDVLRRISPGPLPTQSPTPKSPHCAELKPEPTDDREPIPAAINKSAQCRTIERRIAPEAEPTSDQVQEPVTMHATREQAVDGGPYRLGNRSGGRLALSPSSLLVPSSPPSSPVPTYRQEWALIAEGRPVSQKAHECSPTCPLRPPPPLSSGSPVGLPSSIVAVAGPPLARTPPQPVDPPAPSSLASTVNPPAPPGSLVPPPQPPEPSAPPCPPGSSAAPCLSSTTCSAAVGQPPGVGGHSSSMAPPSIGSTVGHRPTWLLLLQVPPVISLAPSSIVLLPSLLPSSHPCLPLLFLRREDIPSGSGAICWDYGLFLCCVLIPMCSITQFLYINSYVSGVSHLCSNYLVFISPSLFSSCLLGLLDVFVCFSSFLLWINPCLYH</sequence>
<keyword evidence="2" id="KW-0812">Transmembrane</keyword>
<feature type="compositionally biased region" description="Low complexity" evidence="1">
    <location>
        <begin position="198"/>
        <end position="208"/>
    </location>
</feature>
<feature type="region of interest" description="Disordered" evidence="1">
    <location>
        <begin position="49"/>
        <end position="87"/>
    </location>
</feature>
<accession>A0ABQ8M9H0</accession>
<comment type="caution">
    <text evidence="3">The sequence shown here is derived from an EMBL/GenBank/DDBJ whole genome shotgun (WGS) entry which is preliminary data.</text>
</comment>
<protein>
    <submittedName>
        <fullName evidence="3">Accumulation-associated protein</fullName>
    </submittedName>
</protein>
<feature type="region of interest" description="Disordered" evidence="1">
    <location>
        <begin position="139"/>
        <end position="163"/>
    </location>
</feature>
<feature type="compositionally biased region" description="Pro residues" evidence="1">
    <location>
        <begin position="218"/>
        <end position="230"/>
    </location>
</feature>
<feature type="transmembrane region" description="Helical" evidence="2">
    <location>
        <begin position="401"/>
        <end position="423"/>
    </location>
</feature>
<proteinExistence type="predicted"/>
<evidence type="ECO:0000256" key="1">
    <source>
        <dbReference type="SAM" id="MobiDB-lite"/>
    </source>
</evidence>
<gene>
    <name evidence="3" type="ORF">H4Q32_029059</name>
</gene>
<evidence type="ECO:0000313" key="3">
    <source>
        <dbReference type="EMBL" id="KAI2659522.1"/>
    </source>
</evidence>
<feature type="transmembrane region" description="Helical" evidence="2">
    <location>
        <begin position="355"/>
        <end position="379"/>
    </location>
</feature>
<feature type="compositionally biased region" description="Pro residues" evidence="1">
    <location>
        <begin position="239"/>
        <end position="262"/>
    </location>
</feature>
<keyword evidence="2" id="KW-0472">Membrane</keyword>
<organism evidence="3 4">
    <name type="scientific">Labeo rohita</name>
    <name type="common">Indian major carp</name>
    <name type="synonym">Cyprinus rohita</name>
    <dbReference type="NCBI Taxonomy" id="84645"/>
    <lineage>
        <taxon>Eukaryota</taxon>
        <taxon>Metazoa</taxon>
        <taxon>Chordata</taxon>
        <taxon>Craniata</taxon>
        <taxon>Vertebrata</taxon>
        <taxon>Euteleostomi</taxon>
        <taxon>Actinopterygii</taxon>
        <taxon>Neopterygii</taxon>
        <taxon>Teleostei</taxon>
        <taxon>Ostariophysi</taxon>
        <taxon>Cypriniformes</taxon>
        <taxon>Cyprinidae</taxon>
        <taxon>Labeoninae</taxon>
        <taxon>Labeonini</taxon>
        <taxon>Labeo</taxon>
    </lineage>
</organism>
<evidence type="ECO:0000256" key="2">
    <source>
        <dbReference type="SAM" id="Phobius"/>
    </source>
</evidence>
<reference evidence="3 4" key="1">
    <citation type="submission" date="2022-01" db="EMBL/GenBank/DDBJ databases">
        <title>A high-quality chromosome-level genome assembly of rohu carp, Labeo rohita.</title>
        <authorList>
            <person name="Arick M.A. II"/>
            <person name="Hsu C.-Y."/>
            <person name="Magbanua Z."/>
            <person name="Pechanova O."/>
            <person name="Grover C."/>
            <person name="Miller E."/>
            <person name="Thrash A."/>
            <person name="Ezzel L."/>
            <person name="Alam S."/>
            <person name="Benzie J."/>
            <person name="Hamilton M."/>
            <person name="Karsi A."/>
            <person name="Lawrence M.L."/>
            <person name="Peterson D.G."/>
        </authorList>
    </citation>
    <scope>NUCLEOTIDE SEQUENCE [LARGE SCALE GENOMIC DNA]</scope>
    <source>
        <strain evidence="4">BAU-BD-2019</strain>
        <tissue evidence="3">Blood</tissue>
    </source>
</reference>
<dbReference type="EMBL" id="JACTAM010000011">
    <property type="protein sequence ID" value="KAI2659522.1"/>
    <property type="molecule type" value="Genomic_DNA"/>
</dbReference>
<dbReference type="Proteomes" id="UP000830375">
    <property type="component" value="Unassembled WGS sequence"/>
</dbReference>
<feature type="region of interest" description="Disordered" evidence="1">
    <location>
        <begin position="181"/>
        <end position="264"/>
    </location>
</feature>
<keyword evidence="2" id="KW-1133">Transmembrane helix</keyword>